<dbReference type="AlphaFoldDB" id="A0A4Q7AII1"/>
<gene>
    <name evidence="2" type="ORF">EXU28_04640</name>
</gene>
<feature type="domain" description="GP-PDE" evidence="1">
    <location>
        <begin position="343"/>
        <end position="582"/>
    </location>
</feature>
<comment type="caution">
    <text evidence="2">The sequence shown here is derived from an EMBL/GenBank/DDBJ whole genome shotgun (WGS) entry which is preliminary data.</text>
</comment>
<proteinExistence type="predicted"/>
<name>A0A4Q7AII1_9GAMM</name>
<accession>A0A4Q7AII1</accession>
<protein>
    <recommendedName>
        <fullName evidence="1">GP-PDE domain-containing protein</fullName>
    </recommendedName>
</protein>
<dbReference type="PANTHER" id="PTHR46211:SF14">
    <property type="entry name" value="GLYCEROPHOSPHODIESTER PHOSPHODIESTERASE"/>
    <property type="match status" value="1"/>
</dbReference>
<dbReference type="Pfam" id="PF03009">
    <property type="entry name" value="GDPD"/>
    <property type="match status" value="1"/>
</dbReference>
<dbReference type="Proteomes" id="UP000293863">
    <property type="component" value="Unassembled WGS sequence"/>
</dbReference>
<evidence type="ECO:0000313" key="2">
    <source>
        <dbReference type="EMBL" id="RZG48060.1"/>
    </source>
</evidence>
<evidence type="ECO:0000259" key="1">
    <source>
        <dbReference type="PROSITE" id="PS51704"/>
    </source>
</evidence>
<dbReference type="InterPro" id="IPR017946">
    <property type="entry name" value="PLC-like_Pdiesterase_TIM-brl"/>
</dbReference>
<evidence type="ECO:0000313" key="3">
    <source>
        <dbReference type="Proteomes" id="UP000293863"/>
    </source>
</evidence>
<dbReference type="SUPFAM" id="SSF51695">
    <property type="entry name" value="PLC-like phosphodiesterases"/>
    <property type="match status" value="1"/>
</dbReference>
<sequence>MTLPSKEQFTGSGITEQGFKTAQNQLIDHIAEEIATNEFVNNGINNVNMMWFFDPYYEKNGNKLYFKPKGRNGGATDPCFYIRATKYPNFNISLQDFLAQLPSARFVTSPLGVTGCIEFIDDDVLYINHENNSFSFGSRYTLDVRPNSTILIHNNYDEIGRCTEESRIMYELSKNNINASEKTRDYNTNQMWLNDPYYEKNGNDLYFKLKTFENSGNAFYMRDNRYGNVSLSLASIDTSLLSTMPVGRNNVTSPLGVTGCYKITASEQIYFDFNAGNLVFGNRLRLGKNIVLIANNYTEVGRCIEEQRILYELSKRENEALEKKLTAQIVAGSVLDNRLDDTVKAVAHRGYSVEAPENTLPAYILAKKKGYSYAETDIQFTSDNIPVLLHDDTIDRTSNGAGNIAQMTFDQVRQYDFGSWFDPKFAGTKIPSLHEFLQLCHRLAIHPYLEIKKDKLITSAQSQLLADMVRNAGLKGKVTYISFSIESLTMIKEYDPFARLGYLEFPSVVNTNLAETLKTNTNEVFMDSEAVSVGADVANRILAKDMKLEVWTLNDASLVKKYVDMGVSGITTDVLNIRQILNEIDGV</sequence>
<dbReference type="GO" id="GO:0008081">
    <property type="term" value="F:phosphoric diester hydrolase activity"/>
    <property type="evidence" value="ECO:0007669"/>
    <property type="project" value="InterPro"/>
</dbReference>
<dbReference type="GO" id="GO:0006629">
    <property type="term" value="P:lipid metabolic process"/>
    <property type="evidence" value="ECO:0007669"/>
    <property type="project" value="InterPro"/>
</dbReference>
<dbReference type="PROSITE" id="PS51704">
    <property type="entry name" value="GP_PDE"/>
    <property type="match status" value="1"/>
</dbReference>
<dbReference type="RefSeq" id="WP_130168156.1">
    <property type="nucleotide sequence ID" value="NZ_SGSQ01000005.1"/>
</dbReference>
<reference evidence="2 3" key="1">
    <citation type="submission" date="2019-02" db="EMBL/GenBank/DDBJ databases">
        <title>The Batch Genome Submission of Acinetobacter spp. strains.</title>
        <authorList>
            <person name="Qin J."/>
            <person name="Hu Y."/>
            <person name="Ye H."/>
            <person name="Wei L."/>
            <person name="Feng Y."/>
            <person name="Zong Z."/>
        </authorList>
    </citation>
    <scope>NUCLEOTIDE SEQUENCE [LARGE SCALE GENOMIC DNA]</scope>
    <source>
        <strain evidence="2 3">WCHAW060049</strain>
    </source>
</reference>
<dbReference type="PANTHER" id="PTHR46211">
    <property type="entry name" value="GLYCEROPHOSPHORYL DIESTER PHOSPHODIESTERASE"/>
    <property type="match status" value="1"/>
</dbReference>
<organism evidence="2 3">
    <name type="scientific">Acinetobacter wuhouensis</name>
    <dbReference type="NCBI Taxonomy" id="1879050"/>
    <lineage>
        <taxon>Bacteria</taxon>
        <taxon>Pseudomonadati</taxon>
        <taxon>Pseudomonadota</taxon>
        <taxon>Gammaproteobacteria</taxon>
        <taxon>Moraxellales</taxon>
        <taxon>Moraxellaceae</taxon>
        <taxon>Acinetobacter</taxon>
    </lineage>
</organism>
<dbReference type="Gene3D" id="3.20.20.190">
    <property type="entry name" value="Phosphatidylinositol (PI) phosphodiesterase"/>
    <property type="match status" value="1"/>
</dbReference>
<keyword evidence="3" id="KW-1185">Reference proteome</keyword>
<dbReference type="EMBL" id="SGSQ01000005">
    <property type="protein sequence ID" value="RZG48060.1"/>
    <property type="molecule type" value="Genomic_DNA"/>
</dbReference>
<dbReference type="InterPro" id="IPR030395">
    <property type="entry name" value="GP_PDE_dom"/>
</dbReference>